<dbReference type="EMBL" id="RZNJ01000008">
    <property type="protein sequence ID" value="RUT28270.1"/>
    <property type="molecule type" value="Genomic_DNA"/>
</dbReference>
<evidence type="ECO:0000313" key="4">
    <source>
        <dbReference type="EMBL" id="RUT28270.1"/>
    </source>
</evidence>
<name>A0A433X2L6_9HYPH</name>
<dbReference type="GO" id="GO:0042597">
    <property type="term" value="C:periplasmic space"/>
    <property type="evidence" value="ECO:0007669"/>
    <property type="project" value="UniProtKB-SubCell"/>
</dbReference>
<protein>
    <submittedName>
        <fullName evidence="4">Extracellular solute-binding protein</fullName>
    </submittedName>
</protein>
<comment type="similarity">
    <text evidence="2">Belongs to the bacterial solute-binding protein 1 family.</text>
</comment>
<dbReference type="RefSeq" id="WP_127189796.1">
    <property type="nucleotide sequence ID" value="NZ_RZNJ01000008.1"/>
</dbReference>
<dbReference type="Pfam" id="PF13416">
    <property type="entry name" value="SBP_bac_8"/>
    <property type="match status" value="1"/>
</dbReference>
<proteinExistence type="inferred from homology"/>
<sequence>MRLLSRIMSTVAIVGVMGLGTAQAQDLSFMSFTYAEEANTATVQALLDGFNEAESLSVEPLGFAWGDMQRNIFLRARSNTLPDVAQLSERWLPTFANLDSLVDLNTVYGQETLEATFAPDALAMGNIDGRQLALPLISGSIGLVANKAVLEEAGVEAPTTLAEFKEALIAVRDAVPNSVPYSMATKNNGSILIDFMIWNWVHGGSIIDAEGNAVVDSAESRAALQFMVDLMNERLAAPEIDRPDSRRLLAQGASAFYFDAPQTRTFLRDFSGQGEAFDVNVLPLRTPVLNEGDASTSVQWGHLLVQFAPGGTASAEDPADKFLSYLTSDAVQTDFPLKMSALPVTNSARAAVADDAYLTAWAEATGASRTNEVGIWSNAADMTTIIGEEVQGALLGQKSVDDAIAAMQARLTESMANATPAG</sequence>
<dbReference type="PANTHER" id="PTHR43649">
    <property type="entry name" value="ARABINOSE-BINDING PROTEIN-RELATED"/>
    <property type="match status" value="1"/>
</dbReference>
<evidence type="ECO:0000256" key="1">
    <source>
        <dbReference type="ARBA" id="ARBA00004418"/>
    </source>
</evidence>
<gene>
    <name evidence="4" type="ORF">EMQ25_16925</name>
</gene>
<evidence type="ECO:0000256" key="3">
    <source>
        <dbReference type="ARBA" id="ARBA00022764"/>
    </source>
</evidence>
<dbReference type="AlphaFoldDB" id="A0A433X2L6"/>
<dbReference type="InterPro" id="IPR006059">
    <property type="entry name" value="SBP"/>
</dbReference>
<organism evidence="4 5">
    <name type="scientific">Arsenicitalea aurantiaca</name>
    <dbReference type="NCBI Taxonomy" id="1783274"/>
    <lineage>
        <taxon>Bacteria</taxon>
        <taxon>Pseudomonadati</taxon>
        <taxon>Pseudomonadota</taxon>
        <taxon>Alphaproteobacteria</taxon>
        <taxon>Hyphomicrobiales</taxon>
        <taxon>Devosiaceae</taxon>
        <taxon>Arsenicitalea</taxon>
    </lineage>
</organism>
<comment type="subcellular location">
    <subcellularLocation>
        <location evidence="1">Periplasm</location>
    </subcellularLocation>
</comment>
<keyword evidence="3" id="KW-0574">Periplasm</keyword>
<evidence type="ECO:0000256" key="2">
    <source>
        <dbReference type="ARBA" id="ARBA00008520"/>
    </source>
</evidence>
<keyword evidence="5" id="KW-1185">Reference proteome</keyword>
<dbReference type="InterPro" id="IPR050490">
    <property type="entry name" value="Bact_solute-bd_prot1"/>
</dbReference>
<comment type="caution">
    <text evidence="4">The sequence shown here is derived from an EMBL/GenBank/DDBJ whole genome shotgun (WGS) entry which is preliminary data.</text>
</comment>
<reference evidence="4 5" key="1">
    <citation type="journal article" date="2016" name="Int. J. Syst. Evol. Microbiol.">
        <title>Arsenicitalea aurantiaca gen. nov., sp. nov., a new member of the family Hyphomicrobiaceae, isolated from high-arsenic sediment.</title>
        <authorList>
            <person name="Mu Y."/>
            <person name="Zhou L."/>
            <person name="Zeng X.C."/>
            <person name="Liu L."/>
            <person name="Pan Y."/>
            <person name="Chen X."/>
            <person name="Wang J."/>
            <person name="Li S."/>
            <person name="Li W.J."/>
            <person name="Wang Y."/>
        </authorList>
    </citation>
    <scope>NUCLEOTIDE SEQUENCE [LARGE SCALE GENOMIC DNA]</scope>
    <source>
        <strain evidence="4 5">42-50</strain>
    </source>
</reference>
<accession>A0A433X2L6</accession>
<dbReference type="PANTHER" id="PTHR43649:SF12">
    <property type="entry name" value="DIACETYLCHITOBIOSE BINDING PROTEIN DASA"/>
    <property type="match status" value="1"/>
</dbReference>
<dbReference type="Proteomes" id="UP000281547">
    <property type="component" value="Unassembled WGS sequence"/>
</dbReference>
<dbReference type="Gene3D" id="3.40.190.10">
    <property type="entry name" value="Periplasmic binding protein-like II"/>
    <property type="match status" value="1"/>
</dbReference>
<evidence type="ECO:0000313" key="5">
    <source>
        <dbReference type="Proteomes" id="UP000281547"/>
    </source>
</evidence>
<dbReference type="SUPFAM" id="SSF53850">
    <property type="entry name" value="Periplasmic binding protein-like II"/>
    <property type="match status" value="1"/>
</dbReference>
<dbReference type="OrthoDB" id="9795569at2"/>